<dbReference type="SUPFAM" id="SSF47113">
    <property type="entry name" value="Histone-fold"/>
    <property type="match status" value="1"/>
</dbReference>
<comment type="caution">
    <text evidence="7">The sequence shown here is derived from an EMBL/GenBank/DDBJ whole genome shotgun (WGS) entry which is preliminary data.</text>
</comment>
<dbReference type="PANTHER" id="PTHR47447">
    <property type="entry name" value="OS03G0856100 PROTEIN"/>
    <property type="match status" value="1"/>
</dbReference>
<evidence type="ECO:0000256" key="5">
    <source>
        <dbReference type="ARBA" id="ARBA00023242"/>
    </source>
</evidence>
<organism evidence="7 8">
    <name type="scientific">Durusdinium trenchii</name>
    <dbReference type="NCBI Taxonomy" id="1381693"/>
    <lineage>
        <taxon>Eukaryota</taxon>
        <taxon>Sar</taxon>
        <taxon>Alveolata</taxon>
        <taxon>Dinophyceae</taxon>
        <taxon>Suessiales</taxon>
        <taxon>Symbiodiniaceae</taxon>
        <taxon>Durusdinium</taxon>
    </lineage>
</organism>
<accession>A0ABP0HF91</accession>
<dbReference type="Gene3D" id="1.25.40.10">
    <property type="entry name" value="Tetratricopeptide repeat domain"/>
    <property type="match status" value="3"/>
</dbReference>
<dbReference type="Proteomes" id="UP001642484">
    <property type="component" value="Unassembled WGS sequence"/>
</dbReference>
<evidence type="ECO:0000313" key="8">
    <source>
        <dbReference type="Proteomes" id="UP001642484"/>
    </source>
</evidence>
<dbReference type="Gene3D" id="1.10.20.10">
    <property type="entry name" value="Histone, subunit A"/>
    <property type="match status" value="1"/>
</dbReference>
<dbReference type="Pfam" id="PF00125">
    <property type="entry name" value="Histone"/>
    <property type="match status" value="1"/>
</dbReference>
<dbReference type="InterPro" id="IPR009072">
    <property type="entry name" value="Histone-fold"/>
</dbReference>
<keyword evidence="4" id="KW-0238">DNA-binding</keyword>
<dbReference type="CDD" id="cd22911">
    <property type="entry name" value="HFD_H3"/>
    <property type="match status" value="1"/>
</dbReference>
<feature type="domain" description="Core Histone H2A/H2B/H3" evidence="6">
    <location>
        <begin position="555"/>
        <end position="614"/>
    </location>
</feature>
<keyword evidence="8" id="KW-1185">Reference proteome</keyword>
<dbReference type="InterPro" id="IPR000164">
    <property type="entry name" value="Histone_H3/CENP-A"/>
</dbReference>
<dbReference type="PANTHER" id="PTHR47447:SF17">
    <property type="entry name" value="OS12G0638900 PROTEIN"/>
    <property type="match status" value="1"/>
</dbReference>
<dbReference type="InterPro" id="IPR011990">
    <property type="entry name" value="TPR-like_helical_dom_sf"/>
</dbReference>
<dbReference type="PRINTS" id="PR00622">
    <property type="entry name" value="HISTONEH3"/>
</dbReference>
<protein>
    <recommendedName>
        <fullName evidence="6">Core Histone H2A/H2B/H3 domain-containing protein</fullName>
    </recommendedName>
</protein>
<reference evidence="7 8" key="1">
    <citation type="submission" date="2024-02" db="EMBL/GenBank/DDBJ databases">
        <authorList>
            <person name="Chen Y."/>
            <person name="Shah S."/>
            <person name="Dougan E. K."/>
            <person name="Thang M."/>
            <person name="Chan C."/>
        </authorList>
    </citation>
    <scope>NUCLEOTIDE SEQUENCE [LARGE SCALE GENOMIC DNA]</scope>
</reference>
<evidence type="ECO:0000256" key="2">
    <source>
        <dbReference type="ARBA" id="ARBA00010343"/>
    </source>
</evidence>
<evidence type="ECO:0000256" key="3">
    <source>
        <dbReference type="ARBA" id="ARBA00022737"/>
    </source>
</evidence>
<evidence type="ECO:0000256" key="1">
    <source>
        <dbReference type="ARBA" id="ARBA00004123"/>
    </source>
</evidence>
<name>A0ABP0HF91_9DINO</name>
<dbReference type="EMBL" id="CAXAMN010000459">
    <property type="protein sequence ID" value="CAK8988827.1"/>
    <property type="molecule type" value="Genomic_DNA"/>
</dbReference>
<sequence>MMVEVASTPSAKEYTQKISRCGTQWLHALQLLRSAARSRTTRLDVAVYNAAMKCCDRSQQWPTALHLFEELQERFQPSIISYSTAASACATGAAWRAALAVARSAARLSAAADVAAVNAAITACQRAQRWERSLDLFAATPRPTAITYGAALAAAGTAGASSASGAWRAAMAAELLEGCRRREVELNVVMVNAAIGVCEPIWEQALHLFRSLLPRGLRPSAVSVSSAVRALPPLRWRSALGALGAEEANVAAVNCAASTVGSAQRWVQALELWTCLAAAALRPNAATPVAVLKALEEKAEWMQAMKLFERMCVQLSTVPAVNAVISACEKAGQWQVALLLLSQLVEEDRMDVTSYNAAISACEKGVQWRLALQLLSDLQQNPSLQATVVTCGAAISACQKGICWEGSLQLLQMAEEVTQEVSSTAINAALSALASAAQWQRALLLFHGAVAPTAIGLGSCADACARRTRWQACAQLLRTAEAQLLQPDPTTYSLVISSFQKALQATPSPELLGAVRPKVFALLPSRAFAGGPFGPARRVVEEPRSVEKEQADEDVHRDVQEVKTELRFQSQAILALQEAAEAYLVGLFEDTNLCAIHAKRVTIMPKDVQLARRLRGERT</sequence>
<evidence type="ECO:0000313" key="7">
    <source>
        <dbReference type="EMBL" id="CAK8988827.1"/>
    </source>
</evidence>
<comment type="similarity">
    <text evidence="2">Belongs to the histone H3 family.</text>
</comment>
<keyword evidence="5" id="KW-0539">Nucleus</keyword>
<evidence type="ECO:0000256" key="4">
    <source>
        <dbReference type="ARBA" id="ARBA00023125"/>
    </source>
</evidence>
<comment type="subcellular location">
    <subcellularLocation>
        <location evidence="1">Nucleus</location>
    </subcellularLocation>
</comment>
<evidence type="ECO:0000259" key="6">
    <source>
        <dbReference type="Pfam" id="PF00125"/>
    </source>
</evidence>
<dbReference type="Pfam" id="PF01535">
    <property type="entry name" value="PPR"/>
    <property type="match status" value="1"/>
</dbReference>
<dbReference type="SMART" id="SM00428">
    <property type="entry name" value="H3"/>
    <property type="match status" value="1"/>
</dbReference>
<dbReference type="InterPro" id="IPR002885">
    <property type="entry name" value="PPR_rpt"/>
</dbReference>
<keyword evidence="3" id="KW-0677">Repeat</keyword>
<gene>
    <name evidence="7" type="ORF">CCMP2556_LOCUS1412</name>
</gene>
<proteinExistence type="inferred from homology"/>
<dbReference type="InterPro" id="IPR007125">
    <property type="entry name" value="H2A/H2B/H3"/>
</dbReference>